<evidence type="ECO:0000313" key="3">
    <source>
        <dbReference type="Proteomes" id="UP000292445"/>
    </source>
</evidence>
<reference evidence="2 3" key="1">
    <citation type="submission" date="2019-02" db="EMBL/GenBank/DDBJ databases">
        <title>Genomic Encyclopedia of Type Strains, Phase IV (KMG-IV): sequencing the most valuable type-strain genomes for metagenomic binning, comparative biology and taxonomic classification.</title>
        <authorList>
            <person name="Goeker M."/>
        </authorList>
    </citation>
    <scope>NUCLEOTIDE SEQUENCE [LARGE SCALE GENOMIC DNA]</scope>
    <source>
        <strain evidence="2 3">K24</strain>
    </source>
</reference>
<protein>
    <submittedName>
        <fullName evidence="2">Uncharacterized protein</fullName>
    </submittedName>
</protein>
<keyword evidence="1" id="KW-0472">Membrane</keyword>
<sequence length="205" mass="21257">MSLIVAARFDSFPEAEEAGRKLFAAGFAQEDVSIFFVNPAGQHDRYPLGGDQAADPGSRKTKHGAIAGAALLGLAGAVIGSIVWLYAAGSVLALVIAVGVGAYIGSLGGALVATRSATRAYRAGHSTGMRRAGVLTAVHVTVATESAAALVLRDCGGKDVEKAEGRWREGDWVDFDPVAPPVLSDKVQARPSDAMDARESRAMQH</sequence>
<accession>A0A4Q7N9M7</accession>
<feature type="transmembrane region" description="Helical" evidence="1">
    <location>
        <begin position="92"/>
        <end position="113"/>
    </location>
</feature>
<keyword evidence="1" id="KW-0812">Transmembrane</keyword>
<dbReference type="RefSeq" id="WP_242621609.1">
    <property type="nucleotide sequence ID" value="NZ_SGXC01000003.1"/>
</dbReference>
<feature type="transmembrane region" description="Helical" evidence="1">
    <location>
        <begin position="65"/>
        <end position="86"/>
    </location>
</feature>
<evidence type="ECO:0000256" key="1">
    <source>
        <dbReference type="SAM" id="Phobius"/>
    </source>
</evidence>
<dbReference type="Proteomes" id="UP000292445">
    <property type="component" value="Unassembled WGS sequence"/>
</dbReference>
<dbReference type="AlphaFoldDB" id="A0A4Q7N9M7"/>
<proteinExistence type="predicted"/>
<keyword evidence="1" id="KW-1133">Transmembrane helix</keyword>
<keyword evidence="3" id="KW-1185">Reference proteome</keyword>
<organism evidence="2 3">
    <name type="scientific">Pigmentiphaga kullae</name>
    <dbReference type="NCBI Taxonomy" id="151784"/>
    <lineage>
        <taxon>Bacteria</taxon>
        <taxon>Pseudomonadati</taxon>
        <taxon>Pseudomonadota</taxon>
        <taxon>Betaproteobacteria</taxon>
        <taxon>Burkholderiales</taxon>
        <taxon>Alcaligenaceae</taxon>
        <taxon>Pigmentiphaga</taxon>
    </lineage>
</organism>
<comment type="caution">
    <text evidence="2">The sequence shown here is derived from an EMBL/GenBank/DDBJ whole genome shotgun (WGS) entry which is preliminary data.</text>
</comment>
<dbReference type="EMBL" id="SGXC01000003">
    <property type="protein sequence ID" value="RZS78803.1"/>
    <property type="molecule type" value="Genomic_DNA"/>
</dbReference>
<gene>
    <name evidence="2" type="ORF">EV675_5460</name>
</gene>
<name>A0A4Q7N9M7_9BURK</name>
<evidence type="ECO:0000313" key="2">
    <source>
        <dbReference type="EMBL" id="RZS78803.1"/>
    </source>
</evidence>